<feature type="binding site" evidence="12">
    <location>
        <position position="41"/>
    </location>
    <ligand>
        <name>CoA</name>
        <dbReference type="ChEBI" id="CHEBI:57287"/>
    </ligand>
</feature>
<keyword evidence="7" id="KW-0259">Enterobactin biosynthesis</keyword>
<dbReference type="GO" id="GO:0005886">
    <property type="term" value="C:plasma membrane"/>
    <property type="evidence" value="ECO:0007669"/>
    <property type="project" value="TreeGrafter"/>
</dbReference>
<dbReference type="Pfam" id="PF17837">
    <property type="entry name" value="4PPT_N"/>
    <property type="match status" value="1"/>
</dbReference>
<dbReference type="PANTHER" id="PTHR38096">
    <property type="entry name" value="ENTEROBACTIN SYNTHASE COMPONENT D"/>
    <property type="match status" value="1"/>
</dbReference>
<comment type="caution">
    <text evidence="16">The sequence shown here is derived from an EMBL/GenBank/DDBJ whole genome shotgun (WGS) entry which is preliminary data.</text>
</comment>
<evidence type="ECO:0000256" key="2">
    <source>
        <dbReference type="ARBA" id="ARBA00004993"/>
    </source>
</evidence>
<evidence type="ECO:0000313" key="16">
    <source>
        <dbReference type="EMBL" id="MBB6468476.1"/>
    </source>
</evidence>
<dbReference type="GO" id="GO:0009239">
    <property type="term" value="P:enterobactin biosynthetic process"/>
    <property type="evidence" value="ECO:0007669"/>
    <property type="project" value="UniProtKB-UniPathway"/>
</dbReference>
<dbReference type="Pfam" id="PF01648">
    <property type="entry name" value="ACPS"/>
    <property type="match status" value="1"/>
</dbReference>
<evidence type="ECO:0000256" key="13">
    <source>
        <dbReference type="PIRSR" id="PIRSR603542-2"/>
    </source>
</evidence>
<evidence type="ECO:0000256" key="5">
    <source>
        <dbReference type="ARBA" id="ARBA00019087"/>
    </source>
</evidence>
<dbReference type="UniPathway" id="UPA00017"/>
<evidence type="ECO:0000256" key="12">
    <source>
        <dbReference type="PIRSR" id="PIRSR603542-1"/>
    </source>
</evidence>
<feature type="binding site" evidence="13">
    <location>
        <position position="108"/>
    </location>
    <ligand>
        <name>Mg(2+)</name>
        <dbReference type="ChEBI" id="CHEBI:18420"/>
    </ligand>
</feature>
<feature type="binding site" evidence="12">
    <location>
        <position position="156"/>
    </location>
    <ligand>
        <name>CoA</name>
        <dbReference type="ChEBI" id="CHEBI:57287"/>
    </ligand>
</feature>
<dbReference type="InterPro" id="IPR008278">
    <property type="entry name" value="4-PPantetheinyl_Trfase_dom"/>
</dbReference>
<feature type="binding site" evidence="12">
    <location>
        <position position="152"/>
    </location>
    <ligand>
        <name>CoA</name>
        <dbReference type="ChEBI" id="CHEBI:57287"/>
    </ligand>
</feature>
<organism evidence="16 17">
    <name type="scientific">Aminobacter carboxidus</name>
    <dbReference type="NCBI Taxonomy" id="376165"/>
    <lineage>
        <taxon>Bacteria</taxon>
        <taxon>Pseudomonadati</taxon>
        <taxon>Pseudomonadota</taxon>
        <taxon>Alphaproteobacteria</taxon>
        <taxon>Hyphomicrobiales</taxon>
        <taxon>Phyllobacteriaceae</taxon>
        <taxon>Aminobacter</taxon>
    </lineage>
</organism>
<comment type="catalytic activity">
    <reaction evidence="11">
        <text>apo-[peptidyl-carrier protein] + CoA = holo-[peptidyl-carrier protein] + adenosine 3',5'-bisphosphate + H(+)</text>
        <dbReference type="Rhea" id="RHEA:46228"/>
        <dbReference type="Rhea" id="RHEA-COMP:11479"/>
        <dbReference type="Rhea" id="RHEA-COMP:11480"/>
        <dbReference type="ChEBI" id="CHEBI:15378"/>
        <dbReference type="ChEBI" id="CHEBI:29999"/>
        <dbReference type="ChEBI" id="CHEBI:57287"/>
        <dbReference type="ChEBI" id="CHEBI:58343"/>
        <dbReference type="ChEBI" id="CHEBI:64479"/>
    </reaction>
</comment>
<feature type="binding site" evidence="12">
    <location>
        <position position="49"/>
    </location>
    <ligand>
        <name>CoA</name>
        <dbReference type="ChEBI" id="CHEBI:57287"/>
    </ligand>
</feature>
<name>A0A8E1WJF7_9HYPH</name>
<feature type="domain" description="4'-phosphopantetheinyl transferase N-terminal" evidence="15">
    <location>
        <begin position="29"/>
        <end position="96"/>
    </location>
</feature>
<dbReference type="SUPFAM" id="SSF56214">
    <property type="entry name" value="4'-phosphopantetheinyl transferase"/>
    <property type="match status" value="1"/>
</dbReference>
<evidence type="ECO:0000256" key="3">
    <source>
        <dbReference type="ARBA" id="ARBA00008342"/>
    </source>
</evidence>
<comment type="cofactor">
    <cofactor evidence="13">
        <name>Mg(2+)</name>
        <dbReference type="ChEBI" id="CHEBI:18420"/>
    </cofactor>
</comment>
<comment type="catalytic activity">
    <reaction evidence="10">
        <text>apo-[aryl-carrier protein] + CoA = holo-[aryl-carrier protein] + adenosine 3',5'-bisphosphate + H(+)</text>
        <dbReference type="Rhea" id="RHEA:48404"/>
        <dbReference type="Rhea" id="RHEA-COMP:15903"/>
        <dbReference type="Rhea" id="RHEA-COMP:17557"/>
        <dbReference type="ChEBI" id="CHEBI:15378"/>
        <dbReference type="ChEBI" id="CHEBI:29999"/>
        <dbReference type="ChEBI" id="CHEBI:57287"/>
        <dbReference type="ChEBI" id="CHEBI:58343"/>
        <dbReference type="ChEBI" id="CHEBI:64479"/>
    </reaction>
</comment>
<feature type="domain" description="4'-phosphopantetheinyl transferase" evidence="14">
    <location>
        <begin position="104"/>
        <end position="192"/>
    </location>
</feature>
<evidence type="ECO:0000256" key="10">
    <source>
        <dbReference type="ARBA" id="ARBA00049176"/>
    </source>
</evidence>
<keyword evidence="6 16" id="KW-0808">Transferase</keyword>
<evidence type="ECO:0000256" key="4">
    <source>
        <dbReference type="ARBA" id="ARBA00011503"/>
    </source>
</evidence>
<evidence type="ECO:0000256" key="8">
    <source>
        <dbReference type="ARBA" id="ARBA00029894"/>
    </source>
</evidence>
<dbReference type="PRINTS" id="PR01399">
    <property type="entry name" value="ENTSNTHTASED"/>
</dbReference>
<evidence type="ECO:0000313" key="17">
    <source>
        <dbReference type="Proteomes" id="UP000532373"/>
    </source>
</evidence>
<feature type="binding site" evidence="12">
    <location>
        <begin position="85"/>
        <end position="86"/>
    </location>
    <ligand>
        <name>CoA</name>
        <dbReference type="ChEBI" id="CHEBI:57287"/>
    </ligand>
</feature>
<comment type="subunit">
    <text evidence="4">EntB, EntD, EntE, and EntF form a multienzyme complex called enterobactin synthase.</text>
</comment>
<evidence type="ECO:0000256" key="7">
    <source>
        <dbReference type="ARBA" id="ARBA00023191"/>
    </source>
</evidence>
<evidence type="ECO:0000259" key="15">
    <source>
        <dbReference type="Pfam" id="PF17837"/>
    </source>
</evidence>
<feature type="binding site" evidence="12">
    <location>
        <position position="108"/>
    </location>
    <ligand>
        <name>CoA</name>
        <dbReference type="ChEBI" id="CHEBI:57287"/>
    </ligand>
</feature>
<comment type="pathway">
    <text evidence="2">Siderophore biosynthesis; enterobactin biosynthesis.</text>
</comment>
<evidence type="ECO:0000256" key="1">
    <source>
        <dbReference type="ARBA" id="ARBA00003937"/>
    </source>
</evidence>
<proteinExistence type="inferred from homology"/>
<dbReference type="EMBL" id="JACHGI010000010">
    <property type="protein sequence ID" value="MBB6468476.1"/>
    <property type="molecule type" value="Genomic_DNA"/>
</dbReference>
<feature type="binding site" evidence="13">
    <location>
        <position position="109"/>
    </location>
    <ligand>
        <name>Mg(2+)</name>
        <dbReference type="ChEBI" id="CHEBI:18420"/>
    </ligand>
</feature>
<keyword evidence="13" id="KW-0479">Metal-binding</keyword>
<accession>A0A8E1WJF7</accession>
<evidence type="ECO:0000256" key="6">
    <source>
        <dbReference type="ARBA" id="ARBA00022679"/>
    </source>
</evidence>
<dbReference type="GO" id="GO:0000287">
    <property type="term" value="F:magnesium ion binding"/>
    <property type="evidence" value="ECO:0007669"/>
    <property type="project" value="InterPro"/>
</dbReference>
<feature type="binding site" evidence="13">
    <location>
        <position position="110"/>
    </location>
    <ligand>
        <name>Mg(2+)</name>
        <dbReference type="ChEBI" id="CHEBI:18420"/>
    </ligand>
</feature>
<comment type="similarity">
    <text evidence="3">Belongs to the P-Pant transferase superfamily. EntD family.</text>
</comment>
<evidence type="ECO:0000259" key="14">
    <source>
        <dbReference type="Pfam" id="PF01648"/>
    </source>
</evidence>
<gene>
    <name evidence="16" type="ORF">HNQ96_004360</name>
</gene>
<dbReference type="GO" id="GO:0009366">
    <property type="term" value="C:enterobactin synthetase complex"/>
    <property type="evidence" value="ECO:0007669"/>
    <property type="project" value="InterPro"/>
</dbReference>
<reference evidence="16 17" key="1">
    <citation type="submission" date="2020-08" db="EMBL/GenBank/DDBJ databases">
        <title>Genomic Encyclopedia of Type Strains, Phase IV (KMG-IV): sequencing the most valuable type-strain genomes for metagenomic binning, comparative biology and taxonomic classification.</title>
        <authorList>
            <person name="Goeker M."/>
        </authorList>
    </citation>
    <scope>NUCLEOTIDE SEQUENCE [LARGE SCALE GENOMIC DNA]</scope>
    <source>
        <strain evidence="16 17">DSM 17454</strain>
    </source>
</reference>
<evidence type="ECO:0000256" key="11">
    <source>
        <dbReference type="ARBA" id="ARBA00049191"/>
    </source>
</evidence>
<comment type="function">
    <text evidence="1">Involved in the biosynthesis of the siderophore enterobactin (enterochelin), which is a macrocyclic trimeric lactone of N-(2,3-dihydroxybenzoyl)-serine. The serine trilactone serves as a scaffolding for the three catechol functionalities that provide hexadentate coordination for the tightly ligated iron(2+) atoms. Plays an essential role in the assembly of the enterobactin by catalyzing the transfer of the 4'-phosphopantetheine (Ppant) moiety from coenzyme A to the apo-domains of both EntB (ArCP domain) and EntF (PCP domain) to yield their holo-forms which make them competent for the activation of 2,3-dihydroxybenzoate (DHB) and L-serine, respectively.</text>
</comment>
<dbReference type="AlphaFoldDB" id="A0A8E1WJF7"/>
<dbReference type="RefSeq" id="WP_184771012.1">
    <property type="nucleotide sequence ID" value="NZ_JACHGI010000010.1"/>
</dbReference>
<protein>
    <recommendedName>
        <fullName evidence="5">Enterobactin synthase component D</fullName>
    </recommendedName>
    <alternativeName>
        <fullName evidence="8">4'-phosphopantetheinyl transferase EntD</fullName>
    </alternativeName>
    <alternativeName>
        <fullName evidence="9">Enterochelin synthase D</fullName>
    </alternativeName>
</protein>
<dbReference type="Proteomes" id="UP000532373">
    <property type="component" value="Unassembled WGS sequence"/>
</dbReference>
<dbReference type="GO" id="GO:0008897">
    <property type="term" value="F:holo-[acyl-carrier-protein] synthase activity"/>
    <property type="evidence" value="ECO:0007669"/>
    <property type="project" value="InterPro"/>
</dbReference>
<dbReference type="InterPro" id="IPR041354">
    <property type="entry name" value="4PPT_N"/>
</dbReference>
<evidence type="ECO:0000256" key="9">
    <source>
        <dbReference type="ARBA" id="ARBA00031996"/>
    </source>
</evidence>
<dbReference type="PANTHER" id="PTHR38096:SF1">
    <property type="entry name" value="ENTEROBACTIN SYNTHASE COMPONENT D"/>
    <property type="match status" value="1"/>
</dbReference>
<sequence length="232" mass="24893">MSLLATLFEPGVGVATADPSRPAASLYPAEEAFVSHAVEQRRREFAIGRDCARMAMRTLGIPAQAVPAGGDRAPIWPDGIVGSISHCDGLCGAVVARRAHGFRSLGLDIEPASPLDDDLMDAICTGQEIDWLEALPACQSGLMARAIFSAKETVYKTQYPLSGQLIDFHAVSIRLDMAAARFAATFHVNASPFRVDEQLQGRFAIDAGFIVTAMALKSVQAKTARQEFTTWA</sequence>
<dbReference type="InterPro" id="IPR037143">
    <property type="entry name" value="4-PPantetheinyl_Trfase_dom_sf"/>
</dbReference>
<keyword evidence="13" id="KW-0460">Magnesium</keyword>
<dbReference type="InterPro" id="IPR003542">
    <property type="entry name" value="Enbac_synth_compD-like"/>
</dbReference>